<evidence type="ECO:0000256" key="2">
    <source>
        <dbReference type="ARBA" id="ARBA00022630"/>
    </source>
</evidence>
<name>A0A512IQI7_9HYPH</name>
<dbReference type="AlphaFoldDB" id="A0A512IQI7"/>
<keyword evidence="7" id="KW-1185">Reference proteome</keyword>
<dbReference type="SUPFAM" id="SSF52218">
    <property type="entry name" value="Flavoproteins"/>
    <property type="match status" value="1"/>
</dbReference>
<dbReference type="EMBL" id="BJZT01000025">
    <property type="protein sequence ID" value="GEO99959.1"/>
    <property type="molecule type" value="Genomic_DNA"/>
</dbReference>
<gene>
    <name evidence="6" type="ORF">MHA02_23470</name>
</gene>
<protein>
    <recommendedName>
        <fullName evidence="5">NADPH-dependent FMN reductase-like domain-containing protein</fullName>
    </recommendedName>
</protein>
<keyword evidence="3" id="KW-0288">FMN</keyword>
<organism evidence="6 7">
    <name type="scientific">Methylobacterium haplocladii</name>
    <dbReference type="NCBI Taxonomy" id="1176176"/>
    <lineage>
        <taxon>Bacteria</taxon>
        <taxon>Pseudomonadati</taxon>
        <taxon>Pseudomonadota</taxon>
        <taxon>Alphaproteobacteria</taxon>
        <taxon>Hyphomicrobiales</taxon>
        <taxon>Methylobacteriaceae</taxon>
        <taxon>Methylobacterium</taxon>
    </lineage>
</organism>
<evidence type="ECO:0000256" key="3">
    <source>
        <dbReference type="ARBA" id="ARBA00022643"/>
    </source>
</evidence>
<dbReference type="NCBIfam" id="TIGR03566">
    <property type="entry name" value="FMN_reduc_MsuE"/>
    <property type="match status" value="1"/>
</dbReference>
<sequence>MTTSPAGALVRRPSFKRPITPDDVPHPISCGPPLMAVRIVAFSGNTHRPSRTRALVEAVATEVARLRNVDLKIFDLVDAGTGIAVASRDALPLPAARIVEAIEGADALIVGSPVYKGAYSGLFKHLIDFVHPEALVGKPVVLAATGGGPRHALVVEHALRPLFGFFSAQTVPTSVYAGDTEIVDGRVSDAIVLERVARAAAELDVLLDLDLRQSDPRIAAAR</sequence>
<dbReference type="InterPro" id="IPR029039">
    <property type="entry name" value="Flavoprotein-like_sf"/>
</dbReference>
<accession>A0A512IQI7</accession>
<dbReference type="Proteomes" id="UP000321258">
    <property type="component" value="Unassembled WGS sequence"/>
</dbReference>
<reference evidence="6 7" key="1">
    <citation type="submission" date="2019-07" db="EMBL/GenBank/DDBJ databases">
        <title>Whole genome shotgun sequence of Methylobacterium haplocladii NBRC 107714.</title>
        <authorList>
            <person name="Hosoyama A."/>
            <person name="Uohara A."/>
            <person name="Ohji S."/>
            <person name="Ichikawa N."/>
        </authorList>
    </citation>
    <scope>NUCLEOTIDE SEQUENCE [LARGE SCALE GENOMIC DNA]</scope>
    <source>
        <strain evidence="6 7">NBRC 107714</strain>
    </source>
</reference>
<dbReference type="InterPro" id="IPR019912">
    <property type="entry name" value="FMN_Rdtase_MsuE-like"/>
</dbReference>
<dbReference type="PANTHER" id="PTHR43408">
    <property type="entry name" value="FMN REDUCTASE (NADPH)"/>
    <property type="match status" value="1"/>
</dbReference>
<dbReference type="InterPro" id="IPR005025">
    <property type="entry name" value="FMN_Rdtase-like_dom"/>
</dbReference>
<comment type="caution">
    <text evidence="6">The sequence shown here is derived from an EMBL/GenBank/DDBJ whole genome shotgun (WGS) entry which is preliminary data.</text>
</comment>
<dbReference type="Gene3D" id="3.40.50.360">
    <property type="match status" value="1"/>
</dbReference>
<evidence type="ECO:0000256" key="4">
    <source>
        <dbReference type="ARBA" id="ARBA00023002"/>
    </source>
</evidence>
<comment type="similarity">
    <text evidence="1">Belongs to the SsuE family.</text>
</comment>
<keyword evidence="2" id="KW-0285">Flavoprotein</keyword>
<dbReference type="GO" id="GO:0016491">
    <property type="term" value="F:oxidoreductase activity"/>
    <property type="evidence" value="ECO:0007669"/>
    <property type="project" value="UniProtKB-KW"/>
</dbReference>
<evidence type="ECO:0000313" key="6">
    <source>
        <dbReference type="EMBL" id="GEO99959.1"/>
    </source>
</evidence>
<evidence type="ECO:0000259" key="5">
    <source>
        <dbReference type="Pfam" id="PF03358"/>
    </source>
</evidence>
<evidence type="ECO:0000256" key="1">
    <source>
        <dbReference type="ARBA" id="ARBA00005990"/>
    </source>
</evidence>
<evidence type="ECO:0000313" key="7">
    <source>
        <dbReference type="Proteomes" id="UP000321258"/>
    </source>
</evidence>
<dbReference type="PANTHER" id="PTHR43408:SF2">
    <property type="entry name" value="FMN REDUCTASE (NADPH)"/>
    <property type="match status" value="1"/>
</dbReference>
<dbReference type="Pfam" id="PF03358">
    <property type="entry name" value="FMN_red"/>
    <property type="match status" value="1"/>
</dbReference>
<proteinExistence type="inferred from homology"/>
<feature type="domain" description="NADPH-dependent FMN reductase-like" evidence="5">
    <location>
        <begin position="38"/>
        <end position="177"/>
    </location>
</feature>
<keyword evidence="4" id="KW-0560">Oxidoreductase</keyword>
<dbReference type="InterPro" id="IPR051814">
    <property type="entry name" value="NAD(P)H-dep_FMN_reductase"/>
</dbReference>